<dbReference type="GO" id="GO:0004722">
    <property type="term" value="F:protein serine/threonine phosphatase activity"/>
    <property type="evidence" value="ECO:0007669"/>
    <property type="project" value="InterPro"/>
</dbReference>
<gene>
    <name evidence="2" type="ORF">ED208_14130</name>
</gene>
<protein>
    <submittedName>
        <fullName evidence="2">Stp1/IreP family PP2C-type Ser/Thr phosphatase</fullName>
    </submittedName>
</protein>
<feature type="domain" description="PPM-type phosphatase" evidence="1">
    <location>
        <begin position="8"/>
        <end position="255"/>
    </location>
</feature>
<dbReference type="NCBIfam" id="NF033484">
    <property type="entry name" value="Stp1_PP2C_phos"/>
    <property type="match status" value="1"/>
</dbReference>
<name>A0A3N0V5J0_9GAMM</name>
<proteinExistence type="predicted"/>
<dbReference type="EMBL" id="RJVO01000007">
    <property type="protein sequence ID" value="ROH87844.1"/>
    <property type="molecule type" value="Genomic_DNA"/>
</dbReference>
<dbReference type="CDD" id="cd00143">
    <property type="entry name" value="PP2Cc"/>
    <property type="match status" value="1"/>
</dbReference>
<dbReference type="PROSITE" id="PS51746">
    <property type="entry name" value="PPM_2"/>
    <property type="match status" value="1"/>
</dbReference>
<dbReference type="Pfam" id="PF13672">
    <property type="entry name" value="PP2C_2"/>
    <property type="match status" value="1"/>
</dbReference>
<sequence>MALKDKVSTALLSDVGRVRNNNEDALDEDQDLGLLVLADGMGGYNAGEIASGITIATVVDTARREWKNLKPGEIDQSSGYSVEALMLRHAVETAHTTIYHVSQSQPQCAGMGTTVVACLFHDDRLSIAYVGDSRLYRLRGERLEQITRDHSLLEELIARGHYTREEASKLVRKNIVTRALGVEPEVAVDLIEETVEVGDIILICSDGLTDMVDDETTRLTLLRFADNLPEAAKALVDTANERGGKDNVSVALARVNGSFARGRRWYERLLEWF</sequence>
<dbReference type="Gene3D" id="3.60.40.10">
    <property type="entry name" value="PPM-type phosphatase domain"/>
    <property type="match status" value="1"/>
</dbReference>
<dbReference type="InterPro" id="IPR015655">
    <property type="entry name" value="PP2C"/>
</dbReference>
<dbReference type="AlphaFoldDB" id="A0A3N0V5J0"/>
<dbReference type="InterPro" id="IPR036457">
    <property type="entry name" value="PPM-type-like_dom_sf"/>
</dbReference>
<evidence type="ECO:0000259" key="1">
    <source>
        <dbReference type="PROSITE" id="PS51746"/>
    </source>
</evidence>
<accession>A0A3N0V5J0</accession>
<dbReference type="PANTHER" id="PTHR47992">
    <property type="entry name" value="PROTEIN PHOSPHATASE"/>
    <property type="match status" value="1"/>
</dbReference>
<dbReference type="Proteomes" id="UP000282106">
    <property type="component" value="Unassembled WGS sequence"/>
</dbReference>
<dbReference type="SMART" id="SM00331">
    <property type="entry name" value="PP2C_SIG"/>
    <property type="match status" value="1"/>
</dbReference>
<organism evidence="2 3">
    <name type="scientific">Stagnimonas aquatica</name>
    <dbReference type="NCBI Taxonomy" id="2689987"/>
    <lineage>
        <taxon>Bacteria</taxon>
        <taxon>Pseudomonadati</taxon>
        <taxon>Pseudomonadota</taxon>
        <taxon>Gammaproteobacteria</taxon>
        <taxon>Nevskiales</taxon>
        <taxon>Nevskiaceae</taxon>
        <taxon>Stagnimonas</taxon>
    </lineage>
</organism>
<evidence type="ECO:0000313" key="2">
    <source>
        <dbReference type="EMBL" id="ROH87844.1"/>
    </source>
</evidence>
<dbReference type="RefSeq" id="WP_123212568.1">
    <property type="nucleotide sequence ID" value="NZ_RJVO01000007.1"/>
</dbReference>
<reference evidence="2 3" key="1">
    <citation type="submission" date="2018-10" db="EMBL/GenBank/DDBJ databases">
        <authorList>
            <person name="Chen W.-M."/>
        </authorList>
    </citation>
    <scope>NUCLEOTIDE SEQUENCE [LARGE SCALE GENOMIC DNA]</scope>
    <source>
        <strain evidence="2 3">THS-13</strain>
    </source>
</reference>
<dbReference type="SUPFAM" id="SSF81606">
    <property type="entry name" value="PP2C-like"/>
    <property type="match status" value="1"/>
</dbReference>
<dbReference type="InParanoid" id="A0A3N0V5J0"/>
<keyword evidence="3" id="KW-1185">Reference proteome</keyword>
<dbReference type="InterPro" id="IPR001932">
    <property type="entry name" value="PPM-type_phosphatase-like_dom"/>
</dbReference>
<dbReference type="SMART" id="SM00332">
    <property type="entry name" value="PP2Cc"/>
    <property type="match status" value="1"/>
</dbReference>
<evidence type="ECO:0000313" key="3">
    <source>
        <dbReference type="Proteomes" id="UP000282106"/>
    </source>
</evidence>
<comment type="caution">
    <text evidence="2">The sequence shown here is derived from an EMBL/GenBank/DDBJ whole genome shotgun (WGS) entry which is preliminary data.</text>
</comment>